<dbReference type="FunFam" id="1.10.10.60:FF:000218">
    <property type="entry name" value="Myb transcription factor"/>
    <property type="match status" value="1"/>
</dbReference>
<evidence type="ECO:0000256" key="6">
    <source>
        <dbReference type="ARBA" id="ARBA00023163"/>
    </source>
</evidence>
<evidence type="ECO:0000313" key="11">
    <source>
        <dbReference type="EMBL" id="KAK4277984.1"/>
    </source>
</evidence>
<dbReference type="SUPFAM" id="SSF46689">
    <property type="entry name" value="Homeodomain-like"/>
    <property type="match status" value="1"/>
</dbReference>
<keyword evidence="5" id="KW-0010">Activator</keyword>
<dbReference type="AlphaFoldDB" id="A0AAE1KKX4"/>
<feature type="domain" description="Myb-like" evidence="9">
    <location>
        <begin position="6"/>
        <end position="58"/>
    </location>
</feature>
<protein>
    <submittedName>
        <fullName evidence="11">Uncharacterized protein</fullName>
    </submittedName>
</protein>
<dbReference type="CDD" id="cd00167">
    <property type="entry name" value="SANT"/>
    <property type="match status" value="2"/>
</dbReference>
<evidence type="ECO:0000256" key="3">
    <source>
        <dbReference type="ARBA" id="ARBA00023015"/>
    </source>
</evidence>
<evidence type="ECO:0000256" key="2">
    <source>
        <dbReference type="ARBA" id="ARBA00022737"/>
    </source>
</evidence>
<feature type="region of interest" description="Disordered" evidence="8">
    <location>
        <begin position="149"/>
        <end position="218"/>
    </location>
</feature>
<keyword evidence="4" id="KW-0238">DNA-binding</keyword>
<dbReference type="Proteomes" id="UP001293593">
    <property type="component" value="Unassembled WGS sequence"/>
</dbReference>
<dbReference type="PROSITE" id="PS51294">
    <property type="entry name" value="HTH_MYB"/>
    <property type="match status" value="2"/>
</dbReference>
<keyword evidence="7" id="KW-0539">Nucleus</keyword>
<sequence>MEKNTGGGLRKGTWTHEEDDLLRACVHYYGEGKWHLVPQRAGLKRCRKSCRMRWLNYLKPNINRTSFTEDEVDMIRRFHKLLGNRWSLIAGRLPGRTANDVKNFWHTNMRNRKKKEESQEAKAKEVVMHNNVEKTTTEEVKPHVVIKPQPHTFSKNSPWLRRNNNNNNNENKKIVSASEGDAAARSEGDAAARTSSGDFKEGIAEPCPAADFTQRDRHQSEEWWESLMDKEVDEGQFGHFAMELWDYDFLNMEGQFGEGKSCWGSCKF</sequence>
<dbReference type="InterPro" id="IPR017930">
    <property type="entry name" value="Myb_dom"/>
</dbReference>
<keyword evidence="3" id="KW-0805">Transcription regulation</keyword>
<dbReference type="InterPro" id="IPR001005">
    <property type="entry name" value="SANT/Myb"/>
</dbReference>
<feature type="domain" description="Myb-like" evidence="9">
    <location>
        <begin position="59"/>
        <end position="109"/>
    </location>
</feature>
<evidence type="ECO:0000256" key="5">
    <source>
        <dbReference type="ARBA" id="ARBA00023159"/>
    </source>
</evidence>
<dbReference type="GO" id="GO:0003677">
    <property type="term" value="F:DNA binding"/>
    <property type="evidence" value="ECO:0007669"/>
    <property type="project" value="UniProtKB-KW"/>
</dbReference>
<dbReference type="GO" id="GO:0005634">
    <property type="term" value="C:nucleus"/>
    <property type="evidence" value="ECO:0007669"/>
    <property type="project" value="UniProtKB-SubCell"/>
</dbReference>
<evidence type="ECO:0000256" key="1">
    <source>
        <dbReference type="ARBA" id="ARBA00004123"/>
    </source>
</evidence>
<evidence type="ECO:0000256" key="8">
    <source>
        <dbReference type="SAM" id="MobiDB-lite"/>
    </source>
</evidence>
<feature type="domain" description="HTH myb-type" evidence="10">
    <location>
        <begin position="63"/>
        <end position="113"/>
    </location>
</feature>
<dbReference type="SMART" id="SM00717">
    <property type="entry name" value="SANT"/>
    <property type="match status" value="2"/>
</dbReference>
<gene>
    <name evidence="11" type="ORF">QN277_015895</name>
</gene>
<dbReference type="GO" id="GO:0080090">
    <property type="term" value="P:regulation of primary metabolic process"/>
    <property type="evidence" value="ECO:0007669"/>
    <property type="project" value="UniProtKB-ARBA"/>
</dbReference>
<proteinExistence type="predicted"/>
<evidence type="ECO:0000256" key="7">
    <source>
        <dbReference type="ARBA" id="ARBA00023242"/>
    </source>
</evidence>
<accession>A0AAE1KKX4</accession>
<dbReference type="EMBL" id="JAWXYG010000003">
    <property type="protein sequence ID" value="KAK4277984.1"/>
    <property type="molecule type" value="Genomic_DNA"/>
</dbReference>
<name>A0AAE1KKX4_9FABA</name>
<evidence type="ECO:0000259" key="10">
    <source>
        <dbReference type="PROSITE" id="PS51294"/>
    </source>
</evidence>
<reference evidence="11" key="1">
    <citation type="submission" date="2023-10" db="EMBL/GenBank/DDBJ databases">
        <title>Chromosome-level genome of the transformable northern wattle, Acacia crassicarpa.</title>
        <authorList>
            <person name="Massaro I."/>
            <person name="Sinha N.R."/>
            <person name="Poethig S."/>
            <person name="Leichty A.R."/>
        </authorList>
    </citation>
    <scope>NUCLEOTIDE SEQUENCE</scope>
    <source>
        <strain evidence="11">Acra3RX</strain>
        <tissue evidence="11">Leaf</tissue>
    </source>
</reference>
<keyword evidence="12" id="KW-1185">Reference proteome</keyword>
<dbReference type="PANTHER" id="PTHR47999">
    <property type="entry name" value="TRANSCRIPTION FACTOR MYB8-RELATED-RELATED"/>
    <property type="match status" value="1"/>
</dbReference>
<dbReference type="InterPro" id="IPR009057">
    <property type="entry name" value="Homeodomain-like_sf"/>
</dbReference>
<dbReference type="Gene3D" id="1.10.10.60">
    <property type="entry name" value="Homeodomain-like"/>
    <property type="match status" value="2"/>
</dbReference>
<keyword evidence="2" id="KW-0677">Repeat</keyword>
<evidence type="ECO:0000259" key="9">
    <source>
        <dbReference type="PROSITE" id="PS50090"/>
    </source>
</evidence>
<evidence type="ECO:0000313" key="12">
    <source>
        <dbReference type="Proteomes" id="UP001293593"/>
    </source>
</evidence>
<organism evidence="11 12">
    <name type="scientific">Acacia crassicarpa</name>
    <name type="common">northern wattle</name>
    <dbReference type="NCBI Taxonomy" id="499986"/>
    <lineage>
        <taxon>Eukaryota</taxon>
        <taxon>Viridiplantae</taxon>
        <taxon>Streptophyta</taxon>
        <taxon>Embryophyta</taxon>
        <taxon>Tracheophyta</taxon>
        <taxon>Spermatophyta</taxon>
        <taxon>Magnoliopsida</taxon>
        <taxon>eudicotyledons</taxon>
        <taxon>Gunneridae</taxon>
        <taxon>Pentapetalae</taxon>
        <taxon>rosids</taxon>
        <taxon>fabids</taxon>
        <taxon>Fabales</taxon>
        <taxon>Fabaceae</taxon>
        <taxon>Caesalpinioideae</taxon>
        <taxon>mimosoid clade</taxon>
        <taxon>Acacieae</taxon>
        <taxon>Acacia</taxon>
    </lineage>
</organism>
<comment type="subcellular location">
    <subcellularLocation>
        <location evidence="1">Nucleus</location>
    </subcellularLocation>
</comment>
<keyword evidence="6" id="KW-0804">Transcription</keyword>
<comment type="caution">
    <text evidence="11">The sequence shown here is derived from an EMBL/GenBank/DDBJ whole genome shotgun (WGS) entry which is preliminary data.</text>
</comment>
<dbReference type="InterPro" id="IPR015495">
    <property type="entry name" value="Myb_TF_plants"/>
</dbReference>
<evidence type="ECO:0000256" key="4">
    <source>
        <dbReference type="ARBA" id="ARBA00023125"/>
    </source>
</evidence>
<dbReference type="Pfam" id="PF00249">
    <property type="entry name" value="Myb_DNA-binding"/>
    <property type="match status" value="2"/>
</dbReference>
<dbReference type="PROSITE" id="PS50090">
    <property type="entry name" value="MYB_LIKE"/>
    <property type="match status" value="2"/>
</dbReference>
<dbReference type="PANTHER" id="PTHR47999:SF24">
    <property type="entry name" value="TRANSCRIPTION FACTOR MYB90"/>
    <property type="match status" value="1"/>
</dbReference>
<feature type="domain" description="HTH myb-type" evidence="10">
    <location>
        <begin position="9"/>
        <end position="62"/>
    </location>
</feature>